<evidence type="ECO:0000256" key="6">
    <source>
        <dbReference type="ARBA" id="ARBA00023163"/>
    </source>
</evidence>
<dbReference type="GO" id="GO:0005736">
    <property type="term" value="C:RNA polymerase I complex"/>
    <property type="evidence" value="ECO:0007669"/>
    <property type="project" value="TreeGrafter"/>
</dbReference>
<comment type="caution">
    <text evidence="7">The sequence shown here is derived from an EMBL/GenBank/DDBJ whole genome shotgun (WGS) entry which is preliminary data.</text>
</comment>
<evidence type="ECO:0000313" key="7">
    <source>
        <dbReference type="EMBL" id="KAK2577670.1"/>
    </source>
</evidence>
<dbReference type="InterPro" id="IPR045867">
    <property type="entry name" value="DNA-dir_RpoC_beta_prime"/>
</dbReference>
<keyword evidence="4" id="KW-0808">Transferase</keyword>
<reference evidence="7" key="2">
    <citation type="journal article" date="2023" name="Commun. Biol.">
        <title>Intrasexual cuticular hydrocarbon dimorphism in a wasp sheds light on hydrocarbon biosynthesis genes in Hymenoptera.</title>
        <authorList>
            <person name="Moris V.C."/>
            <person name="Podsiadlowski L."/>
            <person name="Martin S."/>
            <person name="Oeyen J.P."/>
            <person name="Donath A."/>
            <person name="Petersen M."/>
            <person name="Wilbrandt J."/>
            <person name="Misof B."/>
            <person name="Liedtke D."/>
            <person name="Thamm M."/>
            <person name="Scheiner R."/>
            <person name="Schmitt T."/>
            <person name="Niehuis O."/>
        </authorList>
    </citation>
    <scope>NUCLEOTIDE SEQUENCE</scope>
    <source>
        <strain evidence="7">GBR_01_08_01A</strain>
    </source>
</reference>
<gene>
    <name evidence="7" type="ORF">KPH14_000842</name>
</gene>
<dbReference type="EMBL" id="JAIFRP010002973">
    <property type="protein sequence ID" value="KAK2577670.1"/>
    <property type="molecule type" value="Genomic_DNA"/>
</dbReference>
<dbReference type="SUPFAM" id="SSF64484">
    <property type="entry name" value="beta and beta-prime subunits of DNA dependent RNA-polymerase"/>
    <property type="match status" value="1"/>
</dbReference>
<dbReference type="GO" id="GO:0006351">
    <property type="term" value="P:DNA-templated transcription"/>
    <property type="evidence" value="ECO:0007669"/>
    <property type="project" value="InterPro"/>
</dbReference>
<protein>
    <recommendedName>
        <fullName evidence="2">DNA-directed RNA polymerase</fullName>
        <ecNumber evidence="2">2.7.7.6</ecNumber>
    </recommendedName>
</protein>
<keyword evidence="5" id="KW-0548">Nucleotidyltransferase</keyword>
<dbReference type="EC" id="2.7.7.6" evidence="2"/>
<organism evidence="7 8">
    <name type="scientific">Odynerus spinipes</name>
    <dbReference type="NCBI Taxonomy" id="1348599"/>
    <lineage>
        <taxon>Eukaryota</taxon>
        <taxon>Metazoa</taxon>
        <taxon>Ecdysozoa</taxon>
        <taxon>Arthropoda</taxon>
        <taxon>Hexapoda</taxon>
        <taxon>Insecta</taxon>
        <taxon>Pterygota</taxon>
        <taxon>Neoptera</taxon>
        <taxon>Endopterygota</taxon>
        <taxon>Hymenoptera</taxon>
        <taxon>Apocrita</taxon>
        <taxon>Aculeata</taxon>
        <taxon>Vespoidea</taxon>
        <taxon>Vespidae</taxon>
        <taxon>Eumeninae</taxon>
        <taxon>Odynerus</taxon>
    </lineage>
</organism>
<keyword evidence="3" id="KW-0240">DNA-directed RNA polymerase</keyword>
<evidence type="ECO:0000256" key="5">
    <source>
        <dbReference type="ARBA" id="ARBA00022695"/>
    </source>
</evidence>
<accession>A0AAD9VKZ9</accession>
<sequence length="90" mass="9875">MYGITVDTRHLSLIADYMTFDGTFQPLSRKGMDDSASPLQQMSFESSLNFLRNATLRGKQDDLVSPSSRLMLGQPCRSGTGACSLLVKVI</sequence>
<dbReference type="AlphaFoldDB" id="A0AAD9VKZ9"/>
<name>A0AAD9VKZ9_9HYME</name>
<dbReference type="GO" id="GO:0003899">
    <property type="term" value="F:DNA-directed RNA polymerase activity"/>
    <property type="evidence" value="ECO:0007669"/>
    <property type="project" value="UniProtKB-EC"/>
</dbReference>
<reference evidence="7" key="1">
    <citation type="submission" date="2021-08" db="EMBL/GenBank/DDBJ databases">
        <authorList>
            <person name="Misof B."/>
            <person name="Oliver O."/>
            <person name="Podsiadlowski L."/>
            <person name="Donath A."/>
            <person name="Peters R."/>
            <person name="Mayer C."/>
            <person name="Rust J."/>
            <person name="Gunkel S."/>
            <person name="Lesny P."/>
            <person name="Martin S."/>
            <person name="Oeyen J.P."/>
            <person name="Petersen M."/>
            <person name="Panagiotis P."/>
            <person name="Wilbrandt J."/>
            <person name="Tanja T."/>
        </authorList>
    </citation>
    <scope>NUCLEOTIDE SEQUENCE</scope>
    <source>
        <strain evidence="7">GBR_01_08_01A</strain>
        <tissue evidence="7">Thorax + abdomen</tissue>
    </source>
</reference>
<evidence type="ECO:0000256" key="1">
    <source>
        <dbReference type="ARBA" id="ARBA00006460"/>
    </source>
</evidence>
<keyword evidence="6" id="KW-0804">Transcription</keyword>
<dbReference type="Gene3D" id="1.10.150.390">
    <property type="match status" value="1"/>
</dbReference>
<proteinExistence type="inferred from homology"/>
<evidence type="ECO:0000256" key="2">
    <source>
        <dbReference type="ARBA" id="ARBA00012418"/>
    </source>
</evidence>
<evidence type="ECO:0000313" key="8">
    <source>
        <dbReference type="Proteomes" id="UP001258017"/>
    </source>
</evidence>
<dbReference type="Proteomes" id="UP001258017">
    <property type="component" value="Unassembled WGS sequence"/>
</dbReference>
<dbReference type="PANTHER" id="PTHR19376:SF11">
    <property type="entry name" value="DNA-DIRECTED RNA POLYMERASE I SUBUNIT RPA1"/>
    <property type="match status" value="1"/>
</dbReference>
<dbReference type="PANTHER" id="PTHR19376">
    <property type="entry name" value="DNA-DIRECTED RNA POLYMERASE"/>
    <property type="match status" value="1"/>
</dbReference>
<comment type="similarity">
    <text evidence="1">Belongs to the RNA polymerase beta' chain family.</text>
</comment>
<evidence type="ECO:0000256" key="3">
    <source>
        <dbReference type="ARBA" id="ARBA00022478"/>
    </source>
</evidence>
<evidence type="ECO:0000256" key="4">
    <source>
        <dbReference type="ARBA" id="ARBA00022679"/>
    </source>
</evidence>
<keyword evidence="8" id="KW-1185">Reference proteome</keyword>